<feature type="domain" description="Beta-catenin-interacting ICAT" evidence="2">
    <location>
        <begin position="104"/>
        <end position="158"/>
    </location>
</feature>
<feature type="coiled-coil region" evidence="1">
    <location>
        <begin position="7"/>
        <end position="34"/>
    </location>
</feature>
<organism evidence="3 4">
    <name type="scientific">Ramazzottius varieornatus</name>
    <name type="common">Water bear</name>
    <name type="synonym">Tardigrade</name>
    <dbReference type="NCBI Taxonomy" id="947166"/>
    <lineage>
        <taxon>Eukaryota</taxon>
        <taxon>Metazoa</taxon>
        <taxon>Ecdysozoa</taxon>
        <taxon>Tardigrada</taxon>
        <taxon>Eutardigrada</taxon>
        <taxon>Parachela</taxon>
        <taxon>Hypsibioidea</taxon>
        <taxon>Ramazzottiidae</taxon>
        <taxon>Ramazzottius</taxon>
    </lineage>
</organism>
<evidence type="ECO:0000256" key="1">
    <source>
        <dbReference type="SAM" id="Coils"/>
    </source>
</evidence>
<evidence type="ECO:0000259" key="2">
    <source>
        <dbReference type="Pfam" id="PF06384"/>
    </source>
</evidence>
<reference evidence="3 4" key="1">
    <citation type="journal article" date="2016" name="Nat. Commun.">
        <title>Extremotolerant tardigrade genome and improved radiotolerance of human cultured cells by tardigrade-unique protein.</title>
        <authorList>
            <person name="Hashimoto T."/>
            <person name="Horikawa D.D."/>
            <person name="Saito Y."/>
            <person name="Kuwahara H."/>
            <person name="Kozuka-Hata H."/>
            <person name="Shin-I T."/>
            <person name="Minakuchi Y."/>
            <person name="Ohishi K."/>
            <person name="Motoyama A."/>
            <person name="Aizu T."/>
            <person name="Enomoto A."/>
            <person name="Kondo K."/>
            <person name="Tanaka S."/>
            <person name="Hara Y."/>
            <person name="Koshikawa S."/>
            <person name="Sagara H."/>
            <person name="Miura T."/>
            <person name="Yokobori S."/>
            <person name="Miyagawa K."/>
            <person name="Suzuki Y."/>
            <person name="Kubo T."/>
            <person name="Oyama M."/>
            <person name="Kohara Y."/>
            <person name="Fujiyama A."/>
            <person name="Arakawa K."/>
            <person name="Katayama T."/>
            <person name="Toyoda A."/>
            <person name="Kunieda T."/>
        </authorList>
    </citation>
    <scope>NUCLEOTIDE SEQUENCE [LARGE SCALE GENOMIC DNA]</scope>
    <source>
        <strain evidence="3 4">YOKOZUNA-1</strain>
    </source>
</reference>
<evidence type="ECO:0000313" key="3">
    <source>
        <dbReference type="EMBL" id="GAV01708.1"/>
    </source>
</evidence>
<dbReference type="STRING" id="947166.A0A1D1VPR1"/>
<sequence>MESRQLKQNLQQQMERLLTQLADLLQAKETMEEDDYHEQYQDTVDQLEEFGASLTRLKDDSLLDQITIMQQAIRKAISDAFAQPRQHFATVQQPQHIRQQLTELERDKTLHRIKEELYVPRKMGLLQHLLNLRETLLPEEQEFMQLHHQSALLQDFDGANVTADISPQKMREWSTADGAAL</sequence>
<keyword evidence="4" id="KW-1185">Reference proteome</keyword>
<dbReference type="PANTHER" id="PTHR16505">
    <property type="entry name" value="PROTEIN LZIC"/>
    <property type="match status" value="1"/>
</dbReference>
<name>A0A1D1VPR1_RAMVA</name>
<accession>A0A1D1VPR1</accession>
<dbReference type="Proteomes" id="UP000186922">
    <property type="component" value="Unassembled WGS sequence"/>
</dbReference>
<proteinExistence type="predicted"/>
<evidence type="ECO:0000313" key="4">
    <source>
        <dbReference type="Proteomes" id="UP000186922"/>
    </source>
</evidence>
<dbReference type="EMBL" id="BDGG01000007">
    <property type="protein sequence ID" value="GAV01708.1"/>
    <property type="molecule type" value="Genomic_DNA"/>
</dbReference>
<gene>
    <name evidence="3" type="primary">RvY_12374</name>
    <name evidence="3" type="synonym">RvY_12374.1</name>
    <name evidence="3" type="ORF">RvY_12374-1</name>
</gene>
<keyword evidence="1" id="KW-0175">Coiled coil</keyword>
<protein>
    <recommendedName>
        <fullName evidence="2">Beta-catenin-interacting ICAT domain-containing protein</fullName>
    </recommendedName>
</protein>
<dbReference type="PANTHER" id="PTHR16505:SF8">
    <property type="entry name" value="PROTEIN LZIC"/>
    <property type="match status" value="1"/>
</dbReference>
<dbReference type="Pfam" id="PF06384">
    <property type="entry name" value="ICAT"/>
    <property type="match status" value="1"/>
</dbReference>
<dbReference type="InterPro" id="IPR009428">
    <property type="entry name" value="ICAT_dom"/>
</dbReference>
<dbReference type="OrthoDB" id="10262856at2759"/>
<comment type="caution">
    <text evidence="3">The sequence shown here is derived from an EMBL/GenBank/DDBJ whole genome shotgun (WGS) entry which is preliminary data.</text>
</comment>
<dbReference type="InterPro" id="IPR040065">
    <property type="entry name" value="LZIC"/>
</dbReference>
<dbReference type="GO" id="GO:0008013">
    <property type="term" value="F:beta-catenin binding"/>
    <property type="evidence" value="ECO:0007669"/>
    <property type="project" value="InterPro"/>
</dbReference>
<dbReference type="AlphaFoldDB" id="A0A1D1VPR1"/>